<dbReference type="EMBL" id="CM047592">
    <property type="protein sequence ID" value="KAI9917221.1"/>
    <property type="molecule type" value="Genomic_DNA"/>
</dbReference>
<organism evidence="1 2">
    <name type="scientific">Peronosclerospora sorghi</name>
    <dbReference type="NCBI Taxonomy" id="230839"/>
    <lineage>
        <taxon>Eukaryota</taxon>
        <taxon>Sar</taxon>
        <taxon>Stramenopiles</taxon>
        <taxon>Oomycota</taxon>
        <taxon>Peronosporomycetes</taxon>
        <taxon>Peronosporales</taxon>
        <taxon>Peronosporaceae</taxon>
        <taxon>Peronosclerospora</taxon>
    </lineage>
</organism>
<evidence type="ECO:0000313" key="2">
    <source>
        <dbReference type="Proteomes" id="UP001163321"/>
    </source>
</evidence>
<name>A0ACC0WGP8_9STRA</name>
<protein>
    <submittedName>
        <fullName evidence="1">Uncharacterized protein</fullName>
    </submittedName>
</protein>
<gene>
    <name evidence="1" type="ORF">PsorP6_012418</name>
</gene>
<sequence>MFIYRLLALLVALAWSTAQSQKVHGAYLPGNVTQDEIDMLVKAAGNASLYNEDVTALICLIAFQQLERQSIDGTNYNFLVGGCPVKSEDQLGACTDRNCTYSDYHIVIYSQPRTHTLKVKSIRPAH</sequence>
<evidence type="ECO:0000313" key="1">
    <source>
        <dbReference type="EMBL" id="KAI9917221.1"/>
    </source>
</evidence>
<proteinExistence type="predicted"/>
<comment type="caution">
    <text evidence="1">The sequence shown here is derived from an EMBL/GenBank/DDBJ whole genome shotgun (WGS) entry which is preliminary data.</text>
</comment>
<reference evidence="1 2" key="1">
    <citation type="journal article" date="2022" name="bioRxiv">
        <title>The genome of the oomycete Peronosclerospora sorghi, a cosmopolitan pathogen of maize and sorghum, is inflated with dispersed pseudogenes.</title>
        <authorList>
            <person name="Fletcher K."/>
            <person name="Martin F."/>
            <person name="Isakeit T."/>
            <person name="Cavanaugh K."/>
            <person name="Magill C."/>
            <person name="Michelmore R."/>
        </authorList>
    </citation>
    <scope>NUCLEOTIDE SEQUENCE [LARGE SCALE GENOMIC DNA]</scope>
    <source>
        <strain evidence="1">P6</strain>
    </source>
</reference>
<accession>A0ACC0WGP8</accession>
<keyword evidence="2" id="KW-1185">Reference proteome</keyword>
<dbReference type="Proteomes" id="UP001163321">
    <property type="component" value="Chromosome 13"/>
</dbReference>